<proteinExistence type="predicted"/>
<organism evidence="1 2">
    <name type="scientific">Limnospira platensis NIES-46</name>
    <dbReference type="NCBI Taxonomy" id="1236695"/>
    <lineage>
        <taxon>Bacteria</taxon>
        <taxon>Bacillati</taxon>
        <taxon>Cyanobacteriota</taxon>
        <taxon>Cyanophyceae</taxon>
        <taxon>Oscillatoriophycideae</taxon>
        <taxon>Oscillatoriales</taxon>
        <taxon>Sirenicapillariaceae</taxon>
        <taxon>Limnospira</taxon>
    </lineage>
</organism>
<gene>
    <name evidence="1" type="ORF">NIES46_14850</name>
</gene>
<protein>
    <recommendedName>
        <fullName evidence="3">Transposase</fullName>
    </recommendedName>
</protein>
<comment type="caution">
    <text evidence="1">The sequence shown here is derived from an EMBL/GenBank/DDBJ whole genome shotgun (WGS) entry which is preliminary data.</text>
</comment>
<sequence length="60" mass="7347">MRSLQYSLLITLQYVEYLTEDCINLYRNLQVLKNSNWPFATRYSVKREICQYLSLNIYME</sequence>
<name>A0A5M3T4T0_LIMPL</name>
<reference evidence="1 2" key="1">
    <citation type="journal article" date="2019" name="J Genomics">
        <title>The Draft Genome of a Hydrogen-producing Cyanobacterium, Arthrospira platensis NIES-46.</title>
        <authorList>
            <person name="Suzuki S."/>
            <person name="Yamaguchi H."/>
            <person name="Kawachi M."/>
        </authorList>
    </citation>
    <scope>NUCLEOTIDE SEQUENCE [LARGE SCALE GENOMIC DNA]</scope>
    <source>
        <strain evidence="1 2">NIES-46</strain>
    </source>
</reference>
<accession>A0A5M3T4T0</accession>
<dbReference type="EMBL" id="BIMW01000073">
    <property type="protein sequence ID" value="GCE93435.1"/>
    <property type="molecule type" value="Genomic_DNA"/>
</dbReference>
<evidence type="ECO:0000313" key="2">
    <source>
        <dbReference type="Proteomes" id="UP000326169"/>
    </source>
</evidence>
<dbReference type="Proteomes" id="UP000326169">
    <property type="component" value="Unassembled WGS sequence"/>
</dbReference>
<evidence type="ECO:0000313" key="1">
    <source>
        <dbReference type="EMBL" id="GCE93435.1"/>
    </source>
</evidence>
<keyword evidence="2" id="KW-1185">Reference proteome</keyword>
<evidence type="ECO:0008006" key="3">
    <source>
        <dbReference type="Google" id="ProtNLM"/>
    </source>
</evidence>